<dbReference type="CDD" id="cd05243">
    <property type="entry name" value="SDR_a5"/>
    <property type="match status" value="1"/>
</dbReference>
<evidence type="ECO:0000259" key="1">
    <source>
        <dbReference type="Pfam" id="PF13460"/>
    </source>
</evidence>
<dbReference type="GO" id="GO:0044877">
    <property type="term" value="F:protein-containing complex binding"/>
    <property type="evidence" value="ECO:0007669"/>
    <property type="project" value="TreeGrafter"/>
</dbReference>
<dbReference type="PANTHER" id="PTHR12126:SF11">
    <property type="entry name" value="NADH DEHYDROGENASE [UBIQUINONE] 1 ALPHA SUBCOMPLEX SUBUNIT 9, MITOCHONDRIAL"/>
    <property type="match status" value="1"/>
</dbReference>
<keyword evidence="2" id="KW-0413">Isomerase</keyword>
<name>A0A1E7EY64_9STRA</name>
<sequence length="300" mass="32788">MTKTVLIAGATGYLGRFLVAEYMKREDWNVIALVRKPEGAPMATKLVQGEVTKPETLKGIMDDGVDLVISAVGITRQRDGLTYRDVDYQANKNLLDEAIVAKVPRFAYIHVLQGKAMAHITAIKAKEDFVTELEQAVQDGKIELATVICPSGFFSDMQDFLNMAKGGRVYLFGDGSHTINPIHGEDLAKATADVIAEGRATVDIGGPDILSQKDIAELAFSALGKPIKISFVWDSIRIGLIKVLPWITPLAIWGPTQFFLTALNMDMVGECHGTHHLKYHFAQAVQAEKDSDILMSAKSS</sequence>
<proteinExistence type="predicted"/>
<dbReference type="OrthoDB" id="10058185at2759"/>
<reference evidence="2 3" key="1">
    <citation type="submission" date="2016-09" db="EMBL/GenBank/DDBJ databases">
        <title>Extensive genetic diversity and differential bi-allelic expression allows diatom success in the polar Southern Ocean.</title>
        <authorList>
            <consortium name="DOE Joint Genome Institute"/>
            <person name="Mock T."/>
            <person name="Otillar R.P."/>
            <person name="Strauss J."/>
            <person name="Dupont C."/>
            <person name="Frickenhaus S."/>
            <person name="Maumus F."/>
            <person name="Mcmullan M."/>
            <person name="Sanges R."/>
            <person name="Schmutz J."/>
            <person name="Toseland A."/>
            <person name="Valas R."/>
            <person name="Veluchamy A."/>
            <person name="Ward B.J."/>
            <person name="Allen A."/>
            <person name="Barry K."/>
            <person name="Falciatore A."/>
            <person name="Ferrante M."/>
            <person name="Fortunato A.E."/>
            <person name="Gloeckner G."/>
            <person name="Gruber A."/>
            <person name="Hipkin R."/>
            <person name="Janech M."/>
            <person name="Kroth P."/>
            <person name="Leese F."/>
            <person name="Lindquist E."/>
            <person name="Lyon B.R."/>
            <person name="Martin J."/>
            <person name="Mayer C."/>
            <person name="Parker M."/>
            <person name="Quesneville H."/>
            <person name="Raymond J."/>
            <person name="Uhlig C."/>
            <person name="Valentin K.U."/>
            <person name="Worden A.Z."/>
            <person name="Armbrust E.V."/>
            <person name="Bowler C."/>
            <person name="Green B."/>
            <person name="Moulton V."/>
            <person name="Van Oosterhout C."/>
            <person name="Grigoriev I."/>
        </authorList>
    </citation>
    <scope>NUCLEOTIDE SEQUENCE [LARGE SCALE GENOMIC DNA]</scope>
    <source>
        <strain evidence="2 3">CCMP1102</strain>
    </source>
</reference>
<dbReference type="KEGG" id="fcy:FRACYDRAFT_246675"/>
<dbReference type="InterPro" id="IPR036291">
    <property type="entry name" value="NAD(P)-bd_dom_sf"/>
</dbReference>
<keyword evidence="3" id="KW-1185">Reference proteome</keyword>
<accession>A0A1E7EY64</accession>
<dbReference type="EMBL" id="KV784370">
    <property type="protein sequence ID" value="OEU10807.1"/>
    <property type="molecule type" value="Genomic_DNA"/>
</dbReference>
<dbReference type="Gene3D" id="3.40.50.720">
    <property type="entry name" value="NAD(P)-binding Rossmann-like Domain"/>
    <property type="match status" value="1"/>
</dbReference>
<feature type="domain" description="NAD(P)-binding" evidence="1">
    <location>
        <begin position="9"/>
        <end position="113"/>
    </location>
</feature>
<dbReference type="AlphaFoldDB" id="A0A1E7EY64"/>
<evidence type="ECO:0000313" key="3">
    <source>
        <dbReference type="Proteomes" id="UP000095751"/>
    </source>
</evidence>
<evidence type="ECO:0000313" key="2">
    <source>
        <dbReference type="EMBL" id="OEU10807.1"/>
    </source>
</evidence>
<dbReference type="Pfam" id="PF13460">
    <property type="entry name" value="NAD_binding_10"/>
    <property type="match status" value="1"/>
</dbReference>
<dbReference type="InterPro" id="IPR051207">
    <property type="entry name" value="ComplexI_NDUFA9_subunit"/>
</dbReference>
<dbReference type="InParanoid" id="A0A1E7EY64"/>
<dbReference type="Proteomes" id="UP000095751">
    <property type="component" value="Unassembled WGS sequence"/>
</dbReference>
<organism evidence="2 3">
    <name type="scientific">Fragilariopsis cylindrus CCMP1102</name>
    <dbReference type="NCBI Taxonomy" id="635003"/>
    <lineage>
        <taxon>Eukaryota</taxon>
        <taxon>Sar</taxon>
        <taxon>Stramenopiles</taxon>
        <taxon>Ochrophyta</taxon>
        <taxon>Bacillariophyta</taxon>
        <taxon>Bacillariophyceae</taxon>
        <taxon>Bacillariophycidae</taxon>
        <taxon>Bacillariales</taxon>
        <taxon>Bacillariaceae</taxon>
        <taxon>Fragilariopsis</taxon>
    </lineage>
</organism>
<dbReference type="SUPFAM" id="SSF51735">
    <property type="entry name" value="NAD(P)-binding Rossmann-fold domains"/>
    <property type="match status" value="1"/>
</dbReference>
<dbReference type="InterPro" id="IPR016040">
    <property type="entry name" value="NAD(P)-bd_dom"/>
</dbReference>
<dbReference type="PANTHER" id="PTHR12126">
    <property type="entry name" value="NADH-UBIQUINONE OXIDOREDUCTASE 39 KDA SUBUNIT-RELATED"/>
    <property type="match status" value="1"/>
</dbReference>
<dbReference type="GO" id="GO:0016853">
    <property type="term" value="F:isomerase activity"/>
    <property type="evidence" value="ECO:0007669"/>
    <property type="project" value="UniProtKB-KW"/>
</dbReference>
<protein>
    <submittedName>
        <fullName evidence="2">3-beta hydroxysteroid dehydrogenase/isomerase</fullName>
    </submittedName>
</protein>
<gene>
    <name evidence="2" type="ORF">FRACYDRAFT_246675</name>
</gene>